<feature type="domain" description="ShKT" evidence="2">
    <location>
        <begin position="30"/>
        <end position="63"/>
    </location>
</feature>
<feature type="domain" description="ShKT" evidence="2">
    <location>
        <begin position="77"/>
        <end position="110"/>
    </location>
</feature>
<dbReference type="InterPro" id="IPR003582">
    <property type="entry name" value="ShKT_dom"/>
</dbReference>
<evidence type="ECO:0000313" key="4">
    <source>
        <dbReference type="Proteomes" id="UP000008144"/>
    </source>
</evidence>
<accession>H2XQE3</accession>
<keyword evidence="4" id="KW-1185">Reference proteome</keyword>
<protein>
    <recommendedName>
        <fullName evidence="2">ShKT domain-containing protein</fullName>
    </recommendedName>
</protein>
<evidence type="ECO:0000256" key="1">
    <source>
        <dbReference type="SAM" id="SignalP"/>
    </source>
</evidence>
<reference evidence="3" key="2">
    <citation type="journal article" date="2008" name="Genome Biol.">
        <title>Improved genome assembly and evidence-based global gene model set for the chordate Ciona intestinalis: new insight into intron and operon populations.</title>
        <authorList>
            <person name="Satou Y."/>
            <person name="Mineta K."/>
            <person name="Ogasawara M."/>
            <person name="Sasakura Y."/>
            <person name="Shoguchi E."/>
            <person name="Ueno K."/>
            <person name="Yamada L."/>
            <person name="Matsumoto J."/>
            <person name="Wasserscheid J."/>
            <person name="Dewar K."/>
            <person name="Wiley G.B."/>
            <person name="Macmil S.L."/>
            <person name="Roe B.A."/>
            <person name="Zeller R.W."/>
            <person name="Hastings K.E."/>
            <person name="Lemaire P."/>
            <person name="Lindquist E."/>
            <person name="Endo T."/>
            <person name="Hotta K."/>
            <person name="Inaba K."/>
        </authorList>
    </citation>
    <scope>NUCLEOTIDE SEQUENCE [LARGE SCALE GENOMIC DNA]</scope>
    <source>
        <strain evidence="3">wild type</strain>
    </source>
</reference>
<reference evidence="4" key="1">
    <citation type="journal article" date="2002" name="Science">
        <title>The draft genome of Ciona intestinalis: insights into chordate and vertebrate origins.</title>
        <authorList>
            <person name="Dehal P."/>
            <person name="Satou Y."/>
            <person name="Campbell R.K."/>
            <person name="Chapman J."/>
            <person name="Degnan B."/>
            <person name="De Tomaso A."/>
            <person name="Davidson B."/>
            <person name="Di Gregorio A."/>
            <person name="Gelpke M."/>
            <person name="Goodstein D.M."/>
            <person name="Harafuji N."/>
            <person name="Hastings K.E."/>
            <person name="Ho I."/>
            <person name="Hotta K."/>
            <person name="Huang W."/>
            <person name="Kawashima T."/>
            <person name="Lemaire P."/>
            <person name="Martinez D."/>
            <person name="Meinertzhagen I.A."/>
            <person name="Necula S."/>
            <person name="Nonaka M."/>
            <person name="Putnam N."/>
            <person name="Rash S."/>
            <person name="Saiga H."/>
            <person name="Satake M."/>
            <person name="Terry A."/>
            <person name="Yamada L."/>
            <person name="Wang H.G."/>
            <person name="Awazu S."/>
            <person name="Azumi K."/>
            <person name="Boore J."/>
            <person name="Branno M."/>
            <person name="Chin-Bow S."/>
            <person name="DeSantis R."/>
            <person name="Doyle S."/>
            <person name="Francino P."/>
            <person name="Keys D.N."/>
            <person name="Haga S."/>
            <person name="Hayashi H."/>
            <person name="Hino K."/>
            <person name="Imai K.S."/>
            <person name="Inaba K."/>
            <person name="Kano S."/>
            <person name="Kobayashi K."/>
            <person name="Kobayashi M."/>
            <person name="Lee B.I."/>
            <person name="Makabe K.W."/>
            <person name="Manohar C."/>
            <person name="Matassi G."/>
            <person name="Medina M."/>
            <person name="Mochizuki Y."/>
            <person name="Mount S."/>
            <person name="Morishita T."/>
            <person name="Miura S."/>
            <person name="Nakayama A."/>
            <person name="Nishizaka S."/>
            <person name="Nomoto H."/>
            <person name="Ohta F."/>
            <person name="Oishi K."/>
            <person name="Rigoutsos I."/>
            <person name="Sano M."/>
            <person name="Sasaki A."/>
            <person name="Sasakura Y."/>
            <person name="Shoguchi E."/>
            <person name="Shin-i T."/>
            <person name="Spagnuolo A."/>
            <person name="Stainier D."/>
            <person name="Suzuki M.M."/>
            <person name="Tassy O."/>
            <person name="Takatori N."/>
            <person name="Tokuoka M."/>
            <person name="Yagi K."/>
            <person name="Yoshizaki F."/>
            <person name="Wada S."/>
            <person name="Zhang C."/>
            <person name="Hyatt P.D."/>
            <person name="Larimer F."/>
            <person name="Detter C."/>
            <person name="Doggett N."/>
            <person name="Glavina T."/>
            <person name="Hawkins T."/>
            <person name="Richardson P."/>
            <person name="Lucas S."/>
            <person name="Kohara Y."/>
            <person name="Levine M."/>
            <person name="Satoh N."/>
            <person name="Rokhsar D.S."/>
        </authorList>
    </citation>
    <scope>NUCLEOTIDE SEQUENCE [LARGE SCALE GENOMIC DNA]</scope>
</reference>
<dbReference type="Ensembl" id="ENSCINT00000033053.1">
    <property type="protein sequence ID" value="ENSCINP00000031877.1"/>
    <property type="gene ID" value="ENSCING00000020789.1"/>
</dbReference>
<dbReference type="Pfam" id="PF01549">
    <property type="entry name" value="ShK"/>
    <property type="match status" value="2"/>
</dbReference>
<evidence type="ECO:0000259" key="2">
    <source>
        <dbReference type="SMART" id="SM00254"/>
    </source>
</evidence>
<dbReference type="Proteomes" id="UP000008144">
    <property type="component" value="Chromosome 6"/>
</dbReference>
<dbReference type="AlphaFoldDB" id="H2XQE3"/>
<evidence type="ECO:0000313" key="3">
    <source>
        <dbReference type="Ensembl" id="ENSCINP00000031877.1"/>
    </source>
</evidence>
<dbReference type="EMBL" id="EAAA01002294">
    <property type="status" value="NOT_ANNOTATED_CDS"/>
    <property type="molecule type" value="Genomic_DNA"/>
</dbReference>
<name>H2XQE3_CIOIN</name>
<feature type="chain" id="PRO_5003578094" description="ShKT domain-containing protein" evidence="1">
    <location>
        <begin position="29"/>
        <end position="171"/>
    </location>
</feature>
<organism evidence="3 4">
    <name type="scientific">Ciona intestinalis</name>
    <name type="common">Transparent sea squirt</name>
    <name type="synonym">Ascidia intestinalis</name>
    <dbReference type="NCBI Taxonomy" id="7719"/>
    <lineage>
        <taxon>Eukaryota</taxon>
        <taxon>Metazoa</taxon>
        <taxon>Chordata</taxon>
        <taxon>Tunicata</taxon>
        <taxon>Ascidiacea</taxon>
        <taxon>Phlebobranchia</taxon>
        <taxon>Cionidae</taxon>
        <taxon>Ciona</taxon>
    </lineage>
</organism>
<sequence>MLSTRFIIAFLGISFILFDLGITSRASAVPCMDENVNCRKHLCDVYSINMRQLICPVTCGTCRDRVQTTAPLPSAVPCMDENVNCRKHLCDVYSINMRQLICPVTCGTCRDRVQTTAPLRYFTTTALNTSPIALNTTTTTPITTKISSTTAATTTTNTSLLLLISWDEQHP</sequence>
<dbReference type="InParanoid" id="H2XQE3"/>
<keyword evidence="1" id="KW-0732">Signal</keyword>
<proteinExistence type="predicted"/>
<dbReference type="SMART" id="SM00254">
    <property type="entry name" value="ShKT"/>
    <property type="match status" value="2"/>
</dbReference>
<feature type="signal peptide" evidence="1">
    <location>
        <begin position="1"/>
        <end position="28"/>
    </location>
</feature>
<reference evidence="3" key="3">
    <citation type="submission" date="2025-08" db="UniProtKB">
        <authorList>
            <consortium name="Ensembl"/>
        </authorList>
    </citation>
    <scope>IDENTIFICATION</scope>
</reference>
<dbReference type="HOGENOM" id="CLU_1562334_0_0_1"/>
<reference evidence="3" key="4">
    <citation type="submission" date="2025-09" db="UniProtKB">
        <authorList>
            <consortium name="Ensembl"/>
        </authorList>
    </citation>
    <scope>IDENTIFICATION</scope>
</reference>